<dbReference type="OrthoDB" id="6132182at2759"/>
<dbReference type="SUPFAM" id="SSF48056">
    <property type="entry name" value="Di-copper centre-containing domain"/>
    <property type="match status" value="1"/>
</dbReference>
<keyword evidence="6" id="KW-1185">Reference proteome</keyword>
<dbReference type="PROSITE" id="PS00497">
    <property type="entry name" value="TYROSINASE_1"/>
    <property type="match status" value="1"/>
</dbReference>
<dbReference type="InterPro" id="IPR008922">
    <property type="entry name" value="Di-copper_centre_dom_sf"/>
</dbReference>
<dbReference type="WBParaSite" id="ASIM_0002065701-mRNA-1">
    <property type="protein sequence ID" value="ASIM_0002065701-mRNA-1"/>
    <property type="gene ID" value="ASIM_0002065701"/>
</dbReference>
<dbReference type="Gene3D" id="1.10.1280.10">
    <property type="entry name" value="Di-copper center containing domain from catechol oxidase"/>
    <property type="match status" value="1"/>
</dbReference>
<proteinExistence type="predicted"/>
<feature type="region of interest" description="Disordered" evidence="3">
    <location>
        <begin position="1"/>
        <end position="42"/>
    </location>
</feature>
<organism evidence="7">
    <name type="scientific">Anisakis simplex</name>
    <name type="common">Herring worm</name>
    <dbReference type="NCBI Taxonomy" id="6269"/>
    <lineage>
        <taxon>Eukaryota</taxon>
        <taxon>Metazoa</taxon>
        <taxon>Ecdysozoa</taxon>
        <taxon>Nematoda</taxon>
        <taxon>Chromadorea</taxon>
        <taxon>Rhabditida</taxon>
        <taxon>Spirurina</taxon>
        <taxon>Ascaridomorpha</taxon>
        <taxon>Ascaridoidea</taxon>
        <taxon>Anisakidae</taxon>
        <taxon>Anisakis</taxon>
        <taxon>Anisakis simplex complex</taxon>
    </lineage>
</organism>
<dbReference type="GO" id="GO:0046872">
    <property type="term" value="F:metal ion binding"/>
    <property type="evidence" value="ECO:0007669"/>
    <property type="project" value="UniProtKB-KW"/>
</dbReference>
<protein>
    <submittedName>
        <fullName evidence="7">Tyrosinase_Cu-bd domain-containing protein</fullName>
    </submittedName>
</protein>
<accession>A0A0M3KI40</accession>
<evidence type="ECO:0000256" key="2">
    <source>
        <dbReference type="ARBA" id="ARBA00023008"/>
    </source>
</evidence>
<keyword evidence="1" id="KW-0479">Metal-binding</keyword>
<dbReference type="GO" id="GO:0016491">
    <property type="term" value="F:oxidoreductase activity"/>
    <property type="evidence" value="ECO:0007669"/>
    <property type="project" value="InterPro"/>
</dbReference>
<name>A0A0M3KI40_ANISI</name>
<evidence type="ECO:0000259" key="4">
    <source>
        <dbReference type="PROSITE" id="PS00497"/>
    </source>
</evidence>
<evidence type="ECO:0000256" key="3">
    <source>
        <dbReference type="SAM" id="MobiDB-lite"/>
    </source>
</evidence>
<evidence type="ECO:0000313" key="6">
    <source>
        <dbReference type="Proteomes" id="UP000267096"/>
    </source>
</evidence>
<dbReference type="PANTHER" id="PTHR11474">
    <property type="entry name" value="TYROSINASE FAMILY MEMBER"/>
    <property type="match status" value="1"/>
</dbReference>
<dbReference type="Pfam" id="PF00264">
    <property type="entry name" value="Tyrosinase"/>
    <property type="match status" value="1"/>
</dbReference>
<gene>
    <name evidence="5" type="ORF">ASIM_LOCUS20037</name>
</gene>
<dbReference type="PANTHER" id="PTHR11474:SF126">
    <property type="entry name" value="TYROSINASE-LIKE PROTEIN TYR-1-RELATED"/>
    <property type="match status" value="1"/>
</dbReference>
<evidence type="ECO:0000313" key="5">
    <source>
        <dbReference type="EMBL" id="VDK73872.1"/>
    </source>
</evidence>
<dbReference type="InterPro" id="IPR050316">
    <property type="entry name" value="Tyrosinase/Hemocyanin"/>
</dbReference>
<dbReference type="EMBL" id="UYRR01038551">
    <property type="protein sequence ID" value="VDK73872.1"/>
    <property type="molecule type" value="Genomic_DNA"/>
</dbReference>
<keyword evidence="2" id="KW-0186">Copper</keyword>
<dbReference type="AlphaFoldDB" id="A0A0M3KI40"/>
<sequence>LQKTARLSREEFDGKVKKNKTSTIPPTIPKHLQPGPVMPGARGQAATHPYECMTVTCLCPYFKKTFVSTTLIKGHIGSNNQCVLENGRPLTMAYRKEFRMMSDDERNRYHRAMTELKSSGEYDRLTVEHFRVGTASGAHAGPGFLPWHREFLKRVEIALRLVDPTVAIPYWDMVLDNYLDDPRDSILFSPLFVGENDALGNVVTGPYGYWSTTEGGNAIKRCN</sequence>
<feature type="compositionally biased region" description="Basic and acidic residues" evidence="3">
    <location>
        <begin position="7"/>
        <end position="16"/>
    </location>
</feature>
<reference evidence="7" key="1">
    <citation type="submission" date="2017-02" db="UniProtKB">
        <authorList>
            <consortium name="WormBaseParasite"/>
        </authorList>
    </citation>
    <scope>IDENTIFICATION</scope>
</reference>
<feature type="domain" description="Tyrosinase copper-binding" evidence="4">
    <location>
        <begin position="139"/>
        <end position="156"/>
    </location>
</feature>
<evidence type="ECO:0000313" key="7">
    <source>
        <dbReference type="WBParaSite" id="ASIM_0002065701-mRNA-1"/>
    </source>
</evidence>
<reference evidence="5 6" key="2">
    <citation type="submission" date="2018-11" db="EMBL/GenBank/DDBJ databases">
        <authorList>
            <consortium name="Pathogen Informatics"/>
        </authorList>
    </citation>
    <scope>NUCLEOTIDE SEQUENCE [LARGE SCALE GENOMIC DNA]</scope>
</reference>
<dbReference type="InterPro" id="IPR002227">
    <property type="entry name" value="Tyrosinase_Cu-bd"/>
</dbReference>
<evidence type="ECO:0000256" key="1">
    <source>
        <dbReference type="ARBA" id="ARBA00022723"/>
    </source>
</evidence>
<dbReference type="Proteomes" id="UP000267096">
    <property type="component" value="Unassembled WGS sequence"/>
</dbReference>